<evidence type="ECO:0000313" key="1">
    <source>
        <dbReference type="EMBL" id="CDK99760.1"/>
    </source>
</evidence>
<dbReference type="Proteomes" id="UP000018922">
    <property type="component" value="Chromosome I"/>
</dbReference>
<evidence type="ECO:0000313" key="2">
    <source>
        <dbReference type="Proteomes" id="UP000018922"/>
    </source>
</evidence>
<protein>
    <submittedName>
        <fullName evidence="1">Uncharacterized protein</fullName>
    </submittedName>
</protein>
<gene>
    <name evidence="1" type="ordered locus">MGMSRv2__2545</name>
</gene>
<keyword evidence="2" id="KW-1185">Reference proteome</keyword>
<name>V6F2L9_MAGGM</name>
<organism evidence="1 2">
    <name type="scientific">Magnetospirillum gryphiswaldense (strain DSM 6361 / JCM 21280 / NBRC 15271 / MSR-1)</name>
    <dbReference type="NCBI Taxonomy" id="431944"/>
    <lineage>
        <taxon>Bacteria</taxon>
        <taxon>Pseudomonadati</taxon>
        <taxon>Pseudomonadota</taxon>
        <taxon>Alphaproteobacteria</taxon>
        <taxon>Rhodospirillales</taxon>
        <taxon>Rhodospirillaceae</taxon>
        <taxon>Magnetospirillum</taxon>
    </lineage>
</organism>
<dbReference type="KEGG" id="mgy:MGMSRv2__2545"/>
<dbReference type="STRING" id="1430440.MGMSRv2__2545"/>
<dbReference type="eggNOG" id="ENOG5032VFK">
    <property type="taxonomic scope" value="Bacteria"/>
</dbReference>
<accession>V6F2L9</accession>
<proteinExistence type="predicted"/>
<dbReference type="HOGENOM" id="CLU_1146106_0_0_5"/>
<reference evidence="1 2" key="1">
    <citation type="journal article" date="2014" name="Genome Announc.">
        <title>Complete genome sequence of Magnetospirillum gryphiswaldense MSR-1.</title>
        <authorList>
            <person name="Wang X."/>
            <person name="Wang Q."/>
            <person name="Zhang W."/>
            <person name="Wang Y."/>
            <person name="Li L."/>
            <person name="Wen T."/>
            <person name="Zhang T."/>
            <person name="Zhang Y."/>
            <person name="Xu J."/>
            <person name="Hu J."/>
            <person name="Li S."/>
            <person name="Liu L."/>
            <person name="Liu J."/>
            <person name="Jiang W."/>
            <person name="Tian J."/>
            <person name="Li Y."/>
            <person name="Schuler D."/>
            <person name="Wang L."/>
            <person name="Li J."/>
        </authorList>
    </citation>
    <scope>NUCLEOTIDE SEQUENCE [LARGE SCALE GENOMIC DNA]</scope>
    <source>
        <strain evidence="2">DSM 6361 / JCM 21280 / NBRC 15271 / MSR-1</strain>
    </source>
</reference>
<dbReference type="AlphaFoldDB" id="V6F2L9"/>
<dbReference type="EMBL" id="HG794546">
    <property type="protein sequence ID" value="CDK99760.1"/>
    <property type="molecule type" value="Genomic_DNA"/>
</dbReference>
<sequence>MQERYLGDSHDFVKYALLRFLRRTLDMTIGVNWYLTEPDKVDKSGNNDGEKRHHMSGGEWKAWVPDLFERLRPFQAISNRRIKGIETVGVLPEDTAFYREHVATTNRHIWHHHARTALKEADVVFLDPDNGFEVDSMSPRTAPKYALYDEALDYYRNGQTVVGIQFVRQANIALRTQQIRRRLEGKADSVPILRCRMAPTILFFTLAQPSLTTQLNGALTTFAASSPPMARHQADRRIELIP</sequence>